<dbReference type="RefSeq" id="WP_104521731.1">
    <property type="nucleotide sequence ID" value="NZ_NHRY01000252.1"/>
</dbReference>
<name>A0A2S6MZT4_RHOGL</name>
<comment type="caution">
    <text evidence="1">The sequence shown here is derived from an EMBL/GenBank/DDBJ whole genome shotgun (WGS) entry which is preliminary data.</text>
</comment>
<dbReference type="OrthoDB" id="7068882at2"/>
<reference evidence="1 2" key="1">
    <citation type="journal article" date="2018" name="Arch. Microbiol.">
        <title>New insights into the metabolic potential of the phototrophic purple bacterium Rhodopila globiformis DSM 161(T) from its draft genome sequence and evidence for a vanadium-dependent nitrogenase.</title>
        <authorList>
            <person name="Imhoff J.F."/>
            <person name="Rahn T."/>
            <person name="Kunzel S."/>
            <person name="Neulinger S.C."/>
        </authorList>
    </citation>
    <scope>NUCLEOTIDE SEQUENCE [LARGE SCALE GENOMIC DNA]</scope>
    <source>
        <strain evidence="1 2">DSM 161</strain>
    </source>
</reference>
<organism evidence="1 2">
    <name type="scientific">Rhodopila globiformis</name>
    <name type="common">Rhodopseudomonas globiformis</name>
    <dbReference type="NCBI Taxonomy" id="1071"/>
    <lineage>
        <taxon>Bacteria</taxon>
        <taxon>Pseudomonadati</taxon>
        <taxon>Pseudomonadota</taxon>
        <taxon>Alphaproteobacteria</taxon>
        <taxon>Acetobacterales</taxon>
        <taxon>Acetobacteraceae</taxon>
        <taxon>Rhodopila</taxon>
    </lineage>
</organism>
<evidence type="ECO:0000313" key="1">
    <source>
        <dbReference type="EMBL" id="PPQ27859.1"/>
    </source>
</evidence>
<evidence type="ECO:0000313" key="2">
    <source>
        <dbReference type="Proteomes" id="UP000239724"/>
    </source>
</evidence>
<dbReference type="AlphaFoldDB" id="A0A2S6MZT4"/>
<proteinExistence type="predicted"/>
<dbReference type="EMBL" id="NHRY01000252">
    <property type="protein sequence ID" value="PPQ27859.1"/>
    <property type="molecule type" value="Genomic_DNA"/>
</dbReference>
<sequence>MEAKGEVYKLADIAQFPGAYGQARYGFAFGTKSAGDLWLQNEAGVIMHLHAKREGLVLSLGGDAVVISMQ</sequence>
<accession>A0A2S6MZT4</accession>
<keyword evidence="2" id="KW-1185">Reference proteome</keyword>
<dbReference type="Proteomes" id="UP000239724">
    <property type="component" value="Unassembled WGS sequence"/>
</dbReference>
<gene>
    <name evidence="1" type="ORF">CCS01_25960</name>
</gene>
<protein>
    <submittedName>
        <fullName evidence="1">Uncharacterized protein</fullName>
    </submittedName>
</protein>